<organism evidence="1 2">
    <name type="scientific">Nitrospina watsonii</name>
    <dbReference type="NCBI Taxonomy" id="1323948"/>
    <lineage>
        <taxon>Bacteria</taxon>
        <taxon>Pseudomonadati</taxon>
        <taxon>Nitrospinota/Tectimicrobiota group</taxon>
        <taxon>Nitrospinota</taxon>
        <taxon>Nitrospinia</taxon>
        <taxon>Nitrospinales</taxon>
        <taxon>Nitrospinaceae</taxon>
        <taxon>Nitrospina</taxon>
    </lineage>
</organism>
<dbReference type="EMBL" id="OX336137">
    <property type="protein sequence ID" value="CAI2718988.1"/>
    <property type="molecule type" value="Genomic_DNA"/>
</dbReference>
<proteinExistence type="predicted"/>
<keyword evidence="2" id="KW-1185">Reference proteome</keyword>
<sequence>MSETPGQNNADKRYILQFKAATGFTVVLEYGGQAEMEKDQQRIEEAGLTCEHLSEFTTQFHQADLYMDMRSPECQVQFDLDDWI</sequence>
<protein>
    <submittedName>
        <fullName evidence="1">Uncharacterized protein</fullName>
    </submittedName>
</protein>
<name>A0ABM9HG04_9BACT</name>
<evidence type="ECO:0000313" key="2">
    <source>
        <dbReference type="Proteomes" id="UP001157733"/>
    </source>
</evidence>
<evidence type="ECO:0000313" key="1">
    <source>
        <dbReference type="EMBL" id="CAI2718988.1"/>
    </source>
</evidence>
<accession>A0ABM9HG04</accession>
<dbReference type="RefSeq" id="WP_282011852.1">
    <property type="nucleotide sequence ID" value="NZ_OX336137.1"/>
</dbReference>
<dbReference type="Proteomes" id="UP001157733">
    <property type="component" value="Chromosome"/>
</dbReference>
<gene>
    <name evidence="1" type="ORF">NSPWAT_2132</name>
</gene>
<reference evidence="1 2" key="1">
    <citation type="submission" date="2022-09" db="EMBL/GenBank/DDBJ databases">
        <authorList>
            <person name="Kop L."/>
        </authorList>
    </citation>
    <scope>NUCLEOTIDE SEQUENCE [LARGE SCALE GENOMIC DNA]</scope>
    <source>
        <strain evidence="1 2">347</strain>
    </source>
</reference>